<dbReference type="Pfam" id="PF22927">
    <property type="entry name" value="INT1_R3"/>
    <property type="match status" value="1"/>
</dbReference>
<sequence>MQVVRRCSKDGGVRGQRTNWNRFPWFSTPSLAYLSKIRKSLFTHEAVVAALSSLLRRQEPAPSTTATGTFKPLTPRANLYSSLLAVVILMRTFQDVKRWPDSLLRWRNSPSSTWCSTCRPTDTRTTSTCRPSTSLHRWPYPTFTGKMEITEQTSLLLSQLIGMEPLGMPRRPPQVTIETIKTLNSPLKLGHLLCRSRNPDFLLDIIQHQGSSQSMPWLADLVLNSDGALNKLLATLDQAVLTDPEAVGKAVIDKAYMIQLVEVQHKRGAVGGSTFTSALSSKDVHKPHPPESKPFIVPKQEDATKYEKKERIQQSYMSEEESVRAIEKLFDPVNDLSIAKEQRALFTNLQRTLVHEISSKNSSFVRGITGYMMTRVVSNSSDFINAILTKPQFSCPLFRLLTTIAPNSTSLALIAQMKMLFCKSEVSTLHCRPYLLTLLTHHASWRTLSNCVEILLRKDAVTQFEPTPALDFLKALTCNPKLWQGREKHTPKHYKPEDVLYLDRDQLKTLADYIVAEGVNIEEGKVADTNRDLNYQLSIRLELLYQCIVSTNIKFASDVAKHLIERGSSILTPRQLPLIAAVLRGRVDLDWSVFKFRSHLHLFQEVSGLLDMLQPTIFKAQYSSPLQKILDVYLELFQNYGREGGATVGNLMNQFVTFMHGYIHHNSRSAQLYFHKQAEAISTTLTVQQASFPSNRVNRTVSLYNS</sequence>
<dbReference type="PANTHER" id="PTHR21224">
    <property type="entry name" value="INTEGRATOR COMPLEX SUBUNIT 1"/>
    <property type="match status" value="1"/>
</dbReference>
<evidence type="ECO:0000313" key="4">
    <source>
        <dbReference type="Proteomes" id="UP000479000"/>
    </source>
</evidence>
<dbReference type="Proteomes" id="UP000479000">
    <property type="component" value="Unassembled WGS sequence"/>
</dbReference>
<dbReference type="Pfam" id="PF22929">
    <property type="entry name" value="INTS1_INTS2-bd"/>
    <property type="match status" value="1"/>
</dbReference>
<protein>
    <submittedName>
        <fullName evidence="3">Uncharacterized protein</fullName>
    </submittedName>
</protein>
<gene>
    <name evidence="3" type="ORF">NTEN_LOCUS19271</name>
</gene>
<dbReference type="AlphaFoldDB" id="A0A6H5HAD6"/>
<dbReference type="PANTHER" id="PTHR21224:SF1">
    <property type="entry name" value="INTEGRATOR COMPLEX SUBUNIT 1"/>
    <property type="match status" value="1"/>
</dbReference>
<evidence type="ECO:0000313" key="3">
    <source>
        <dbReference type="EMBL" id="CAB0014865.1"/>
    </source>
</evidence>
<dbReference type="EMBL" id="CADCXU010028228">
    <property type="protein sequence ID" value="CAB0014865.1"/>
    <property type="molecule type" value="Genomic_DNA"/>
</dbReference>
<dbReference type="InterPro" id="IPR053964">
    <property type="entry name" value="INT1_R3"/>
</dbReference>
<feature type="domain" description="Integrator complex subunit 1 INTS2-binding" evidence="2">
    <location>
        <begin position="229"/>
        <end position="275"/>
    </location>
</feature>
<accession>A0A6H5HAD6</accession>
<dbReference type="GO" id="GO:0034474">
    <property type="term" value="P:U2 snRNA 3'-end processing"/>
    <property type="evidence" value="ECO:0007669"/>
    <property type="project" value="InterPro"/>
</dbReference>
<organism evidence="3 4">
    <name type="scientific">Nesidiocoris tenuis</name>
    <dbReference type="NCBI Taxonomy" id="355587"/>
    <lineage>
        <taxon>Eukaryota</taxon>
        <taxon>Metazoa</taxon>
        <taxon>Ecdysozoa</taxon>
        <taxon>Arthropoda</taxon>
        <taxon>Hexapoda</taxon>
        <taxon>Insecta</taxon>
        <taxon>Pterygota</taxon>
        <taxon>Neoptera</taxon>
        <taxon>Paraneoptera</taxon>
        <taxon>Hemiptera</taxon>
        <taxon>Heteroptera</taxon>
        <taxon>Panheteroptera</taxon>
        <taxon>Cimicomorpha</taxon>
        <taxon>Miridae</taxon>
        <taxon>Dicyphina</taxon>
        <taxon>Nesidiocoris</taxon>
    </lineage>
</organism>
<name>A0A6H5HAD6_9HEMI</name>
<evidence type="ECO:0000259" key="2">
    <source>
        <dbReference type="Pfam" id="PF22929"/>
    </source>
</evidence>
<reference evidence="3 4" key="1">
    <citation type="submission" date="2020-02" db="EMBL/GenBank/DDBJ databases">
        <authorList>
            <person name="Ferguson B K."/>
        </authorList>
    </citation>
    <scope>NUCLEOTIDE SEQUENCE [LARGE SCALE GENOMIC DNA]</scope>
</reference>
<keyword evidence="4" id="KW-1185">Reference proteome</keyword>
<feature type="non-terminal residue" evidence="3">
    <location>
        <position position="706"/>
    </location>
</feature>
<proteinExistence type="predicted"/>
<dbReference type="InterPro" id="IPR038902">
    <property type="entry name" value="INTS1"/>
</dbReference>
<dbReference type="OrthoDB" id="19938at2759"/>
<dbReference type="InterPro" id="IPR053966">
    <property type="entry name" value="INTS1_INTS2-bd"/>
</dbReference>
<feature type="domain" description="Integrator complex subunit 1 R3" evidence="1">
    <location>
        <begin position="570"/>
        <end position="684"/>
    </location>
</feature>
<evidence type="ECO:0000259" key="1">
    <source>
        <dbReference type="Pfam" id="PF22927"/>
    </source>
</evidence>
<dbReference type="GO" id="GO:0032039">
    <property type="term" value="C:integrator complex"/>
    <property type="evidence" value="ECO:0007669"/>
    <property type="project" value="InterPro"/>
</dbReference>